<feature type="signal peptide" evidence="1">
    <location>
        <begin position="1"/>
        <end position="22"/>
    </location>
</feature>
<dbReference type="AlphaFoldDB" id="A0A1E5LI46"/>
<gene>
    <name evidence="3" type="ORF">BFG57_11215</name>
</gene>
<dbReference type="InterPro" id="IPR050410">
    <property type="entry name" value="CCR4/nocturin_mRNA_transcr"/>
</dbReference>
<reference evidence="3 4" key="1">
    <citation type="submission" date="2016-08" db="EMBL/GenBank/DDBJ databases">
        <title>Genome of Bacillus solimangrovi GH2-4.</title>
        <authorList>
            <person name="Lim S."/>
            <person name="Kim B.-C."/>
        </authorList>
    </citation>
    <scope>NUCLEOTIDE SEQUENCE [LARGE SCALE GENOMIC DNA]</scope>
    <source>
        <strain evidence="3 4">GH2-4</strain>
    </source>
</reference>
<proteinExistence type="predicted"/>
<dbReference type="EMBL" id="MJEH01000009">
    <property type="protein sequence ID" value="OEH93747.1"/>
    <property type="molecule type" value="Genomic_DNA"/>
</dbReference>
<dbReference type="Proteomes" id="UP000095209">
    <property type="component" value="Unassembled WGS sequence"/>
</dbReference>
<dbReference type="PANTHER" id="PTHR12121:SF36">
    <property type="entry name" value="ENDONUCLEASE_EXONUCLEASE_PHOSPHATASE DOMAIN-CONTAINING PROTEIN"/>
    <property type="match status" value="1"/>
</dbReference>
<dbReference type="SUPFAM" id="SSF56219">
    <property type="entry name" value="DNase I-like"/>
    <property type="match status" value="1"/>
</dbReference>
<evidence type="ECO:0000256" key="1">
    <source>
        <dbReference type="SAM" id="SignalP"/>
    </source>
</evidence>
<dbReference type="GO" id="GO:0000175">
    <property type="term" value="F:3'-5'-RNA exonuclease activity"/>
    <property type="evidence" value="ECO:0007669"/>
    <property type="project" value="TreeGrafter"/>
</dbReference>
<dbReference type="InterPro" id="IPR036691">
    <property type="entry name" value="Endo/exonu/phosph_ase_sf"/>
</dbReference>
<protein>
    <recommendedName>
        <fullName evidence="2">Endonuclease/exonuclease/phosphatase domain-containing protein</fullName>
    </recommendedName>
</protein>
<dbReference type="OrthoDB" id="9793162at2"/>
<dbReference type="PANTHER" id="PTHR12121">
    <property type="entry name" value="CARBON CATABOLITE REPRESSOR PROTEIN 4"/>
    <property type="match status" value="1"/>
</dbReference>
<sequence>MKQRLSLFFILLFVPLFNFSEAKVLEQDESNHSLSAAKLQKQKVDAETNIKIISFNVLANRSTWSERSNGIIDKIRDLNPDIAGLQETMSTQRRDISNALTDEYQLVEFDIPVTYGNPILLKKDRFDILGSGFVDAAECGNTRYITWLLLRDKSSNKEFHFYNNHFCVRSSSNSSQAEHVIELAELIEQHQTTSSSGTTAIVVGDFNATRNRTIMRYLLDEGTITGQLSPVQLVDTWEVVYPNMSKPSTTERDAAIDWILTIPEETIIDASVDDSEGFSDHHPVTATFQF</sequence>
<dbReference type="InterPro" id="IPR005135">
    <property type="entry name" value="Endo/exonuclease/phosphatase"/>
</dbReference>
<dbReference type="STRING" id="1305675.BFG57_11215"/>
<dbReference type="Pfam" id="PF03372">
    <property type="entry name" value="Exo_endo_phos"/>
    <property type="match status" value="1"/>
</dbReference>
<keyword evidence="1" id="KW-0732">Signal</keyword>
<feature type="chain" id="PRO_5009181000" description="Endonuclease/exonuclease/phosphatase domain-containing protein" evidence="1">
    <location>
        <begin position="23"/>
        <end position="290"/>
    </location>
</feature>
<evidence type="ECO:0000259" key="2">
    <source>
        <dbReference type="Pfam" id="PF03372"/>
    </source>
</evidence>
<evidence type="ECO:0000313" key="4">
    <source>
        <dbReference type="Proteomes" id="UP000095209"/>
    </source>
</evidence>
<evidence type="ECO:0000313" key="3">
    <source>
        <dbReference type="EMBL" id="OEH93747.1"/>
    </source>
</evidence>
<keyword evidence="4" id="KW-1185">Reference proteome</keyword>
<feature type="domain" description="Endonuclease/exonuclease/phosphatase" evidence="2">
    <location>
        <begin position="53"/>
        <end position="281"/>
    </location>
</feature>
<name>A0A1E5LI46_9BACI</name>
<dbReference type="Gene3D" id="3.60.10.10">
    <property type="entry name" value="Endonuclease/exonuclease/phosphatase"/>
    <property type="match status" value="1"/>
</dbReference>
<comment type="caution">
    <text evidence="3">The sequence shown here is derived from an EMBL/GenBank/DDBJ whole genome shotgun (WGS) entry which is preliminary data.</text>
</comment>
<accession>A0A1E5LI46</accession>
<dbReference type="RefSeq" id="WP_069716175.1">
    <property type="nucleotide sequence ID" value="NZ_MJEH01000009.1"/>
</dbReference>
<organism evidence="3 4">
    <name type="scientific">Bacillus solimangrovi</name>
    <dbReference type="NCBI Taxonomy" id="1305675"/>
    <lineage>
        <taxon>Bacteria</taxon>
        <taxon>Bacillati</taxon>
        <taxon>Bacillota</taxon>
        <taxon>Bacilli</taxon>
        <taxon>Bacillales</taxon>
        <taxon>Bacillaceae</taxon>
        <taxon>Bacillus</taxon>
    </lineage>
</organism>